<keyword evidence="5 9" id="KW-0276">Fatty acid metabolism</keyword>
<feature type="domain" description="Beta-ketoacyl-[acyl-carrier-protein] synthase III N-terminal" evidence="11">
    <location>
        <begin position="107"/>
        <end position="187"/>
    </location>
</feature>
<feature type="active site" evidence="9">
    <location>
        <position position="113"/>
    </location>
</feature>
<feature type="region of interest" description="ACP-binding" evidence="9">
    <location>
        <begin position="243"/>
        <end position="247"/>
    </location>
</feature>
<name>A0A853CR99_9MICO</name>
<evidence type="ECO:0000256" key="2">
    <source>
        <dbReference type="ARBA" id="ARBA00022490"/>
    </source>
</evidence>
<keyword evidence="6 9" id="KW-0443">Lipid metabolism</keyword>
<evidence type="ECO:0000256" key="7">
    <source>
        <dbReference type="ARBA" id="ARBA00023160"/>
    </source>
</evidence>
<keyword evidence="8 9" id="KW-0012">Acyltransferase</keyword>
<feature type="domain" description="Beta-ketoacyl-[acyl-carrier-protein] synthase III C-terminal" evidence="10">
    <location>
        <begin position="226"/>
        <end position="315"/>
    </location>
</feature>
<dbReference type="RefSeq" id="WP_179604931.1">
    <property type="nucleotide sequence ID" value="NZ_BAABEH010000001.1"/>
</dbReference>
<dbReference type="PANTHER" id="PTHR34069">
    <property type="entry name" value="3-OXOACYL-[ACYL-CARRIER-PROTEIN] SYNTHASE 3"/>
    <property type="match status" value="1"/>
</dbReference>
<feature type="active site" evidence="9">
    <location>
        <position position="272"/>
    </location>
</feature>
<proteinExistence type="inferred from homology"/>
<feature type="active site" evidence="9">
    <location>
        <position position="242"/>
    </location>
</feature>
<keyword evidence="9" id="KW-0511">Multifunctional enzyme</keyword>
<dbReference type="HAMAP" id="MF_01815">
    <property type="entry name" value="FabH"/>
    <property type="match status" value="1"/>
</dbReference>
<keyword evidence="3 9" id="KW-0444">Lipid biosynthesis</keyword>
<keyword evidence="7 9" id="KW-0275">Fatty acid biosynthesis</keyword>
<dbReference type="UniPathway" id="UPA00094"/>
<evidence type="ECO:0000256" key="1">
    <source>
        <dbReference type="ARBA" id="ARBA00008642"/>
    </source>
</evidence>
<sequence>MSAPAAVIRGLGGALPERVVTNHHLSALMDTSDEWIRRRTGIAERRHSSETETTSALATVAAQRALASAGADSAGLLMVATSTPDKVCPATAPKVAANLGLRGVAAYDVSAVCSGFVYALATASWAISSGSVDSALVIGADTFTRLLDPTDRATSVIFGDGAGAAYLTAGKAEEPGTILASTLHSDGTGEELIQVPRRAGAFFEMQGKEVFSQAVSAMSDSVQTVLARAGWTANDVDSLIAHQANVRILKTVASVTGIPGSKAEIHLDKVGNTSAASIPLAMTNAGTKGHRNPGDKVVLTAFGGGTTWGAIAMTWPSMSVIDPH</sequence>
<protein>
    <recommendedName>
        <fullName evidence="9">Beta-ketoacyl-[acyl-carrier-protein] synthase III</fullName>
        <shortName evidence="9">Beta-ketoacyl-ACP synthase III</shortName>
        <shortName evidence="9">KAS III</shortName>
        <ecNumber evidence="9">2.3.1.180</ecNumber>
    </recommendedName>
    <alternativeName>
        <fullName evidence="9">3-oxoacyl-[acyl-carrier-protein] synthase 3</fullName>
    </alternativeName>
    <alternativeName>
        <fullName evidence="9">3-oxoacyl-[acyl-carrier-protein] synthase III</fullName>
    </alternativeName>
</protein>
<comment type="subcellular location">
    <subcellularLocation>
        <location evidence="9">Cytoplasm</location>
    </subcellularLocation>
</comment>
<dbReference type="Pfam" id="PF08545">
    <property type="entry name" value="ACP_syn_III"/>
    <property type="match status" value="1"/>
</dbReference>
<dbReference type="PANTHER" id="PTHR34069:SF2">
    <property type="entry name" value="BETA-KETOACYL-[ACYL-CARRIER-PROTEIN] SYNTHASE III"/>
    <property type="match status" value="1"/>
</dbReference>
<comment type="domain">
    <text evidence="9">The last Arg residue of the ACP-binding site is essential for the weak association between ACP/AcpP and FabH.</text>
</comment>
<dbReference type="GO" id="GO:0004315">
    <property type="term" value="F:3-oxoacyl-[acyl-carrier-protein] synthase activity"/>
    <property type="evidence" value="ECO:0007669"/>
    <property type="project" value="InterPro"/>
</dbReference>
<dbReference type="Gene3D" id="3.40.47.10">
    <property type="match status" value="1"/>
</dbReference>
<dbReference type="Proteomes" id="UP000578352">
    <property type="component" value="Unassembled WGS sequence"/>
</dbReference>
<dbReference type="NCBIfam" id="TIGR00747">
    <property type="entry name" value="fabH"/>
    <property type="match status" value="1"/>
</dbReference>
<evidence type="ECO:0000256" key="6">
    <source>
        <dbReference type="ARBA" id="ARBA00023098"/>
    </source>
</evidence>
<comment type="catalytic activity">
    <reaction evidence="9">
        <text>malonyl-[ACP] + acetyl-CoA + H(+) = 3-oxobutanoyl-[ACP] + CO2 + CoA</text>
        <dbReference type="Rhea" id="RHEA:12080"/>
        <dbReference type="Rhea" id="RHEA-COMP:9623"/>
        <dbReference type="Rhea" id="RHEA-COMP:9625"/>
        <dbReference type="ChEBI" id="CHEBI:15378"/>
        <dbReference type="ChEBI" id="CHEBI:16526"/>
        <dbReference type="ChEBI" id="CHEBI:57287"/>
        <dbReference type="ChEBI" id="CHEBI:57288"/>
        <dbReference type="ChEBI" id="CHEBI:78449"/>
        <dbReference type="ChEBI" id="CHEBI:78450"/>
        <dbReference type="EC" id="2.3.1.180"/>
    </reaction>
</comment>
<dbReference type="GO" id="GO:0006633">
    <property type="term" value="P:fatty acid biosynthetic process"/>
    <property type="evidence" value="ECO:0007669"/>
    <property type="project" value="UniProtKB-UniRule"/>
</dbReference>
<evidence type="ECO:0000259" key="10">
    <source>
        <dbReference type="Pfam" id="PF08541"/>
    </source>
</evidence>
<comment type="pathway">
    <text evidence="9">Lipid metabolism; fatty acid biosynthesis.</text>
</comment>
<evidence type="ECO:0000313" key="12">
    <source>
        <dbReference type="EMBL" id="NYJ22942.1"/>
    </source>
</evidence>
<evidence type="ECO:0000256" key="8">
    <source>
        <dbReference type="ARBA" id="ARBA00023315"/>
    </source>
</evidence>
<organism evidence="12 13">
    <name type="scientific">Leifsonia shinshuensis</name>
    <dbReference type="NCBI Taxonomy" id="150026"/>
    <lineage>
        <taxon>Bacteria</taxon>
        <taxon>Bacillati</taxon>
        <taxon>Actinomycetota</taxon>
        <taxon>Actinomycetes</taxon>
        <taxon>Micrococcales</taxon>
        <taxon>Microbacteriaceae</taxon>
        <taxon>Leifsonia</taxon>
    </lineage>
</organism>
<dbReference type="InterPro" id="IPR004655">
    <property type="entry name" value="FabH"/>
</dbReference>
<dbReference type="InterPro" id="IPR013751">
    <property type="entry name" value="ACP_syn_III_N"/>
</dbReference>
<dbReference type="AlphaFoldDB" id="A0A853CR99"/>
<evidence type="ECO:0000313" key="13">
    <source>
        <dbReference type="Proteomes" id="UP000578352"/>
    </source>
</evidence>
<dbReference type="NCBIfam" id="NF006829">
    <property type="entry name" value="PRK09352.1"/>
    <property type="match status" value="1"/>
</dbReference>
<dbReference type="EC" id="2.3.1.180" evidence="9"/>
<evidence type="ECO:0000256" key="3">
    <source>
        <dbReference type="ARBA" id="ARBA00022516"/>
    </source>
</evidence>
<keyword evidence="4 9" id="KW-0808">Transferase</keyword>
<dbReference type="EMBL" id="JACCFL010000001">
    <property type="protein sequence ID" value="NYJ22942.1"/>
    <property type="molecule type" value="Genomic_DNA"/>
</dbReference>
<dbReference type="InterPro" id="IPR016039">
    <property type="entry name" value="Thiolase-like"/>
</dbReference>
<evidence type="ECO:0000256" key="5">
    <source>
        <dbReference type="ARBA" id="ARBA00022832"/>
    </source>
</evidence>
<dbReference type="InterPro" id="IPR013747">
    <property type="entry name" value="ACP_syn_III_C"/>
</dbReference>
<dbReference type="GO" id="GO:0044550">
    <property type="term" value="P:secondary metabolite biosynthetic process"/>
    <property type="evidence" value="ECO:0007669"/>
    <property type="project" value="TreeGrafter"/>
</dbReference>
<dbReference type="CDD" id="cd00830">
    <property type="entry name" value="KAS_III"/>
    <property type="match status" value="1"/>
</dbReference>
<dbReference type="Pfam" id="PF08541">
    <property type="entry name" value="ACP_syn_III_C"/>
    <property type="match status" value="1"/>
</dbReference>
<dbReference type="GO" id="GO:0033818">
    <property type="term" value="F:beta-ketoacyl-acyl-carrier-protein synthase III activity"/>
    <property type="evidence" value="ECO:0007669"/>
    <property type="project" value="UniProtKB-UniRule"/>
</dbReference>
<dbReference type="GO" id="GO:0005737">
    <property type="term" value="C:cytoplasm"/>
    <property type="evidence" value="ECO:0007669"/>
    <property type="project" value="UniProtKB-SubCell"/>
</dbReference>
<comment type="similarity">
    <text evidence="1 9">Belongs to the thiolase-like superfamily. FabH family.</text>
</comment>
<comment type="function">
    <text evidence="9">Catalyzes the condensation reaction of fatty acid synthesis by the addition to an acyl acceptor of two carbons from malonyl-ACP. Catalyzes the first condensation reaction which initiates fatty acid synthesis and may therefore play a role in governing the total rate of fatty acid production. Possesses both acetoacetyl-ACP synthase and acetyl transacylase activities. Its substrate specificity determines the biosynthesis of branched-chain and/or straight-chain of fatty acids.</text>
</comment>
<comment type="subunit">
    <text evidence="9">Homodimer.</text>
</comment>
<gene>
    <name evidence="9" type="primary">fabH</name>
    <name evidence="12" type="ORF">HNR13_001229</name>
</gene>
<reference evidence="12 13" key="1">
    <citation type="submission" date="2020-07" db="EMBL/GenBank/DDBJ databases">
        <title>Sequencing the genomes of 1000 actinobacteria strains.</title>
        <authorList>
            <person name="Klenk H.-P."/>
        </authorList>
    </citation>
    <scope>NUCLEOTIDE SEQUENCE [LARGE SCALE GENOMIC DNA]</scope>
    <source>
        <strain evidence="12 13">DSM 15165</strain>
    </source>
</reference>
<dbReference type="SUPFAM" id="SSF53901">
    <property type="entry name" value="Thiolase-like"/>
    <property type="match status" value="1"/>
</dbReference>
<accession>A0A853CR99</accession>
<comment type="caution">
    <text evidence="12">The sequence shown here is derived from an EMBL/GenBank/DDBJ whole genome shotgun (WGS) entry which is preliminary data.</text>
</comment>
<evidence type="ECO:0000256" key="9">
    <source>
        <dbReference type="HAMAP-Rule" id="MF_01815"/>
    </source>
</evidence>
<keyword evidence="2 9" id="KW-0963">Cytoplasm</keyword>
<evidence type="ECO:0000259" key="11">
    <source>
        <dbReference type="Pfam" id="PF08545"/>
    </source>
</evidence>
<evidence type="ECO:0000256" key="4">
    <source>
        <dbReference type="ARBA" id="ARBA00022679"/>
    </source>
</evidence>